<name>A0ABT0CCT5_THEVL</name>
<evidence type="ECO:0000256" key="1">
    <source>
        <dbReference type="SAM" id="MobiDB-lite"/>
    </source>
</evidence>
<organism evidence="2 3">
    <name type="scientific">Thermostichus vulcanus str. 'Rupite'</name>
    <dbReference type="NCBI Taxonomy" id="2813851"/>
    <lineage>
        <taxon>Bacteria</taxon>
        <taxon>Bacillati</taxon>
        <taxon>Cyanobacteriota</taxon>
        <taxon>Cyanophyceae</taxon>
        <taxon>Thermostichales</taxon>
        <taxon>Thermostichaceae</taxon>
        <taxon>Thermostichus</taxon>
    </lineage>
</organism>
<feature type="region of interest" description="Disordered" evidence="1">
    <location>
        <begin position="28"/>
        <end position="51"/>
    </location>
</feature>
<sequence length="110" mass="11592">MGWGLLLGSLLILGGGVAFAQLQLDVGTSTTMPPEEPDPVLPPPPLGVRQISVNTDPEQTADMPLSLMGEQVLEAVCEAQIDAQRALALMPDLSESHIRAACPKRLIPKG</sequence>
<evidence type="ECO:0000313" key="2">
    <source>
        <dbReference type="EMBL" id="MCJ2543601.1"/>
    </source>
</evidence>
<comment type="caution">
    <text evidence="2">The sequence shown here is derived from an EMBL/GenBank/DDBJ whole genome shotgun (WGS) entry which is preliminary data.</text>
</comment>
<reference evidence="2" key="1">
    <citation type="submission" date="2021-02" db="EMBL/GenBank/DDBJ databases">
        <title>The CRISPR/cas machinery reduction and long-range gene transfer in the hot spring cyanobacterium Synechococcus.</title>
        <authorList>
            <person name="Dvorak P."/>
            <person name="Jahodarova E."/>
            <person name="Hasler P."/>
            <person name="Poulickova A."/>
        </authorList>
    </citation>
    <scope>NUCLEOTIDE SEQUENCE</scope>
    <source>
        <strain evidence="2">Rupite</strain>
    </source>
</reference>
<protein>
    <submittedName>
        <fullName evidence="2">Uncharacterized protein</fullName>
    </submittedName>
</protein>
<dbReference type="EMBL" id="JAFIRA010000032">
    <property type="protein sequence ID" value="MCJ2543601.1"/>
    <property type="molecule type" value="Genomic_DNA"/>
</dbReference>
<gene>
    <name evidence="2" type="ORF">JX360_11910</name>
</gene>
<proteinExistence type="predicted"/>
<accession>A0ABT0CCT5</accession>
<keyword evidence="3" id="KW-1185">Reference proteome</keyword>
<dbReference type="Proteomes" id="UP000830835">
    <property type="component" value="Unassembled WGS sequence"/>
</dbReference>
<dbReference type="RefSeq" id="WP_244351144.1">
    <property type="nucleotide sequence ID" value="NZ_JAFIRA010000032.1"/>
</dbReference>
<evidence type="ECO:0000313" key="3">
    <source>
        <dbReference type="Proteomes" id="UP000830835"/>
    </source>
</evidence>